<accession>A0A5M9JXL8</accession>
<name>A0A5M9JXL8_MONFR</name>
<evidence type="ECO:0000259" key="2">
    <source>
        <dbReference type="PROSITE" id="PS00028"/>
    </source>
</evidence>
<proteinExistence type="predicted"/>
<reference evidence="3 4" key="1">
    <citation type="submission" date="2019-06" db="EMBL/GenBank/DDBJ databases">
        <title>Genome Sequence of the Brown Rot Fungal Pathogen Monilinia fructicola.</title>
        <authorList>
            <person name="De Miccolis Angelini R.M."/>
            <person name="Landi L."/>
            <person name="Abate D."/>
            <person name="Pollastro S."/>
            <person name="Romanazzi G."/>
            <person name="Faretra F."/>
        </authorList>
    </citation>
    <scope>NUCLEOTIDE SEQUENCE [LARGE SCALE GENOMIC DNA]</scope>
    <source>
        <strain evidence="3 4">Mfrc123</strain>
    </source>
</reference>
<dbReference type="PROSITE" id="PS00028">
    <property type="entry name" value="ZINC_FINGER_C2H2_1"/>
    <property type="match status" value="1"/>
</dbReference>
<dbReference type="Proteomes" id="UP000322873">
    <property type="component" value="Unassembled WGS sequence"/>
</dbReference>
<evidence type="ECO:0000313" key="3">
    <source>
        <dbReference type="EMBL" id="KAA8572462.1"/>
    </source>
</evidence>
<keyword evidence="4" id="KW-1185">Reference proteome</keyword>
<protein>
    <recommendedName>
        <fullName evidence="2">C2H2-type domain-containing protein</fullName>
    </recommendedName>
</protein>
<evidence type="ECO:0000256" key="1">
    <source>
        <dbReference type="SAM" id="MobiDB-lite"/>
    </source>
</evidence>
<dbReference type="PANTHER" id="PTHR21354:SF0">
    <property type="entry name" value="ZINC FINGER PROTEIN 511"/>
    <property type="match status" value="1"/>
</dbReference>
<organism evidence="3 4">
    <name type="scientific">Monilinia fructicola</name>
    <name type="common">Brown rot fungus</name>
    <name type="synonym">Ciboria fructicola</name>
    <dbReference type="NCBI Taxonomy" id="38448"/>
    <lineage>
        <taxon>Eukaryota</taxon>
        <taxon>Fungi</taxon>
        <taxon>Dikarya</taxon>
        <taxon>Ascomycota</taxon>
        <taxon>Pezizomycotina</taxon>
        <taxon>Leotiomycetes</taxon>
        <taxon>Helotiales</taxon>
        <taxon>Sclerotiniaceae</taxon>
        <taxon>Monilinia</taxon>
    </lineage>
</organism>
<feature type="region of interest" description="Disordered" evidence="1">
    <location>
        <begin position="252"/>
        <end position="279"/>
    </location>
</feature>
<dbReference type="InterPro" id="IPR039258">
    <property type="entry name" value="ZNF511"/>
</dbReference>
<dbReference type="InterPro" id="IPR013087">
    <property type="entry name" value="Znf_C2H2_type"/>
</dbReference>
<dbReference type="SMART" id="SM00355">
    <property type="entry name" value="ZnF_C2H2"/>
    <property type="match status" value="2"/>
</dbReference>
<dbReference type="VEuPathDB" id="FungiDB:MFRU_003g03150"/>
<dbReference type="AlphaFoldDB" id="A0A5M9JXL8"/>
<gene>
    <name evidence="3" type="ORF">EYC84_003082</name>
</gene>
<feature type="region of interest" description="Disordered" evidence="1">
    <location>
        <begin position="20"/>
        <end position="40"/>
    </location>
</feature>
<evidence type="ECO:0000313" key="4">
    <source>
        <dbReference type="Proteomes" id="UP000322873"/>
    </source>
</evidence>
<feature type="domain" description="C2H2-type" evidence="2">
    <location>
        <begin position="137"/>
        <end position="158"/>
    </location>
</feature>
<dbReference type="PANTHER" id="PTHR21354">
    <property type="entry name" value="ZINC FINGER PROTEIN 511"/>
    <property type="match status" value="1"/>
</dbReference>
<comment type="caution">
    <text evidence="3">The sequence shown here is derived from an EMBL/GenBank/DDBJ whole genome shotgun (WGS) entry which is preliminary data.</text>
</comment>
<dbReference type="EMBL" id="VICG01000004">
    <property type="protein sequence ID" value="KAA8572462.1"/>
    <property type="molecule type" value="Genomic_DNA"/>
</dbReference>
<sequence>MYSSMYLYLSRYGGLVNSNSQLSTLNPQPSTLNPQPSTLNPQPSTLNALPLLSLNNLDIRTTGSEIIETQSTSSILDTQATSISSPPSSSKIVHLDESTGEGLTIMRCSLPGHHRALSFLSYDDYEMHYKKSHMNRCLECRKNFPSEHFLNLHIEENHDALVSVRKDRGEKIYSCFVEDCDRKCSTPQKRRMHLIDKHMFPQQYDFFVVNDGIDHKSSMLRSGRHEHRRHSSTAQLKFEEVRQRILTTELTTSMQDSKGEEHISKSDGSSVLTKDDRMTGVETAAPVLEPEDDHMKGLETAMSALRFVPSSVRFGRGRGRGRGFSRA</sequence>